<dbReference type="PROSITE" id="PS50206">
    <property type="entry name" value="RHODANESE_3"/>
    <property type="match status" value="2"/>
</dbReference>
<dbReference type="Proteomes" id="UP001319882">
    <property type="component" value="Unassembled WGS sequence"/>
</dbReference>
<dbReference type="PANTHER" id="PTHR11364:SF27">
    <property type="entry name" value="SULFURTRANSFERASE"/>
    <property type="match status" value="1"/>
</dbReference>
<comment type="caution">
    <text evidence="4">The sequence shown here is derived from an EMBL/GenBank/DDBJ whole genome shotgun (WGS) entry which is preliminary data.</text>
</comment>
<dbReference type="PANTHER" id="PTHR11364">
    <property type="entry name" value="THIOSULFATE SULFERTANSFERASE"/>
    <property type="match status" value="1"/>
</dbReference>
<gene>
    <name evidence="4" type="ORF">GEV37_09410</name>
</gene>
<dbReference type="EMBL" id="WHVL01000003">
    <property type="protein sequence ID" value="MCB8889327.1"/>
    <property type="molecule type" value="Genomic_DNA"/>
</dbReference>
<dbReference type="Gene3D" id="3.40.250.10">
    <property type="entry name" value="Rhodanese-like domain"/>
    <property type="match status" value="2"/>
</dbReference>
<dbReference type="InterPro" id="IPR036873">
    <property type="entry name" value="Rhodanese-like_dom_sf"/>
</dbReference>
<dbReference type="RefSeq" id="WP_227389988.1">
    <property type="nucleotide sequence ID" value="NZ_JBHSCJ010000004.1"/>
</dbReference>
<reference evidence="4 5" key="1">
    <citation type="journal article" date="2021" name="Sci. Rep.">
        <title>Genome analysis of a halophilic bacterium Halomonas malpeensis YU-PRIM-29(T) reveals its exopolysaccharide and pigment producing capabilities.</title>
        <authorList>
            <person name="Athmika"/>
            <person name="Ghate S.D."/>
            <person name="Arun A.B."/>
            <person name="Rao S.S."/>
            <person name="Kumar S.T.A."/>
            <person name="Kandiyil M.K."/>
            <person name="Saptami K."/>
            <person name="Rekha P.D."/>
        </authorList>
    </citation>
    <scope>NUCLEOTIDE SEQUENCE [LARGE SCALE GENOMIC DNA]</scope>
    <source>
        <strain evidence="5">prim 29</strain>
    </source>
</reference>
<evidence type="ECO:0000256" key="1">
    <source>
        <dbReference type="ARBA" id="ARBA00022679"/>
    </source>
</evidence>
<dbReference type="InterPro" id="IPR045078">
    <property type="entry name" value="TST/MPST-like"/>
</dbReference>
<evidence type="ECO:0000313" key="5">
    <source>
        <dbReference type="Proteomes" id="UP001319882"/>
    </source>
</evidence>
<evidence type="ECO:0000259" key="3">
    <source>
        <dbReference type="PROSITE" id="PS50206"/>
    </source>
</evidence>
<dbReference type="Pfam" id="PF00581">
    <property type="entry name" value="Rhodanese"/>
    <property type="match status" value="2"/>
</dbReference>
<dbReference type="CDD" id="cd01448">
    <property type="entry name" value="TST_Repeat_1"/>
    <property type="match status" value="1"/>
</dbReference>
<accession>A0ABS8DSN0</accession>
<evidence type="ECO:0000313" key="4">
    <source>
        <dbReference type="EMBL" id="MCB8889327.1"/>
    </source>
</evidence>
<keyword evidence="2" id="KW-0677">Repeat</keyword>
<dbReference type="SMART" id="SM00450">
    <property type="entry name" value="RHOD"/>
    <property type="match status" value="2"/>
</dbReference>
<keyword evidence="5" id="KW-1185">Reference proteome</keyword>
<feature type="domain" description="Rhodanese" evidence="3">
    <location>
        <begin position="44"/>
        <end position="133"/>
    </location>
</feature>
<protein>
    <submittedName>
        <fullName evidence="4">Sulfurtransferase</fullName>
    </submittedName>
</protein>
<proteinExistence type="predicted"/>
<sequence>MSHILISAQALVERLASPLPPKILDASLPNSPIAPFVAEDGRTLPGALAFDIERVFSDPSAPFPHTLPALASLREACRQLGLSIDDEIVVFDNRGIFSAPRAYWLLTQAGFTNVRLLDGGLPGWLAQSLPVQQGYSAPTPLATPPALSANESVVSIDDVEANIATPRFTLVDARSAGRFSGEAPEPRPELASGHIPGACNLPFPEVLENGYFKSPEAIARLLHERGLSPEDHLTFSCGSGITACILWVAAELAGYKRLSLFDGSWTAWVMSGRHAG</sequence>
<evidence type="ECO:0000256" key="2">
    <source>
        <dbReference type="ARBA" id="ARBA00022737"/>
    </source>
</evidence>
<dbReference type="CDD" id="cd01449">
    <property type="entry name" value="TST_Repeat_2"/>
    <property type="match status" value="1"/>
</dbReference>
<dbReference type="SUPFAM" id="SSF52821">
    <property type="entry name" value="Rhodanese/Cell cycle control phosphatase"/>
    <property type="match status" value="2"/>
</dbReference>
<dbReference type="InterPro" id="IPR001763">
    <property type="entry name" value="Rhodanese-like_dom"/>
</dbReference>
<keyword evidence="1" id="KW-0808">Transferase</keyword>
<name>A0ABS8DSN0_9GAMM</name>
<feature type="domain" description="Rhodanese" evidence="3">
    <location>
        <begin position="164"/>
        <end position="270"/>
    </location>
</feature>
<organism evidence="4 5">
    <name type="scientific">Vreelandella malpeensis</name>
    <dbReference type="NCBI Taxonomy" id="1172368"/>
    <lineage>
        <taxon>Bacteria</taxon>
        <taxon>Pseudomonadati</taxon>
        <taxon>Pseudomonadota</taxon>
        <taxon>Gammaproteobacteria</taxon>
        <taxon>Oceanospirillales</taxon>
        <taxon>Halomonadaceae</taxon>
        <taxon>Vreelandella</taxon>
    </lineage>
</organism>